<dbReference type="GO" id="GO:0090529">
    <property type="term" value="P:cell septum assembly"/>
    <property type="evidence" value="ECO:0007669"/>
    <property type="project" value="InterPro"/>
</dbReference>
<accession>A0A9X1YPF5</accession>
<protein>
    <recommendedName>
        <fullName evidence="9">Cell division protein FtsQ</fullName>
    </recommendedName>
</protein>
<dbReference type="Gene3D" id="3.40.50.11690">
    <property type="entry name" value="Cell division protein FtsQ/DivIB"/>
    <property type="match status" value="1"/>
</dbReference>
<dbReference type="InterPro" id="IPR026579">
    <property type="entry name" value="FtsQ"/>
</dbReference>
<keyword evidence="5 9" id="KW-0812">Transmembrane</keyword>
<evidence type="ECO:0000256" key="7">
    <source>
        <dbReference type="ARBA" id="ARBA00023136"/>
    </source>
</evidence>
<evidence type="ECO:0000256" key="3">
    <source>
        <dbReference type="ARBA" id="ARBA00022519"/>
    </source>
</evidence>
<dbReference type="GO" id="GO:0032153">
    <property type="term" value="C:cell division site"/>
    <property type="evidence" value="ECO:0007669"/>
    <property type="project" value="UniProtKB-UniRule"/>
</dbReference>
<dbReference type="InterPro" id="IPR045335">
    <property type="entry name" value="FtsQ_C_sf"/>
</dbReference>
<sequence length="275" mass="30113">MLLRQPATATAAPASALPVDVRLMNAIAAIVFTLALVALVAAALGWAARRPQFQFADVRLEGDLQRNSVTTVRANAMPHLAGNFFTMDLAHTRAAFEQVPWVRHAVVRRVWPNQLVVSLEEHQPVALWEGDESSDKMVNSHGEVFEANVGDVEDDSLPQFAGPDGTSAQVLDMYRRLQPMFASMDTEVTTLRLSGRGSWKVELDDGAAIELGRGTPDEVVERTTRFIRTLPQLLHKFNAPLESADLRHAEGYAVKLKGLSVNADAKQPQQASGKQ</sequence>
<keyword evidence="8 9" id="KW-0131">Cell cycle</keyword>
<name>A0A9X1YPF5_9BURK</name>
<comment type="caution">
    <text evidence="11">The sequence shown here is derived from an EMBL/GenBank/DDBJ whole genome shotgun (WGS) entry which is preliminary data.</text>
</comment>
<keyword evidence="6 9" id="KW-1133">Transmembrane helix</keyword>
<keyword evidence="4 9" id="KW-0132">Cell division</keyword>
<reference evidence="11" key="1">
    <citation type="submission" date="2021-11" db="EMBL/GenBank/DDBJ databases">
        <title>BS-T2-15 a new species belonging to the Comamonadaceae family isolated from the soil of a French oak forest.</title>
        <authorList>
            <person name="Mieszkin S."/>
            <person name="Alain K."/>
        </authorList>
    </citation>
    <scope>NUCLEOTIDE SEQUENCE</scope>
    <source>
        <strain evidence="11">BS-T2-15</strain>
    </source>
</reference>
<keyword evidence="7 9" id="KW-0472">Membrane</keyword>
<keyword evidence="3 9" id="KW-0997">Cell inner membrane</keyword>
<comment type="function">
    <text evidence="9">Essential cell division protein. May link together the upstream cell division proteins, which are predominantly cytoplasmic, with the downstream cell division proteins, which are predominantly periplasmic. May control correct divisome assembly.</text>
</comment>
<organism evidence="11 12">
    <name type="scientific">Scleromatobacter humisilvae</name>
    <dbReference type="NCBI Taxonomy" id="2897159"/>
    <lineage>
        <taxon>Bacteria</taxon>
        <taxon>Pseudomonadati</taxon>
        <taxon>Pseudomonadota</taxon>
        <taxon>Betaproteobacteria</taxon>
        <taxon>Burkholderiales</taxon>
        <taxon>Sphaerotilaceae</taxon>
        <taxon>Scleromatobacter</taxon>
    </lineage>
</organism>
<comment type="subcellular location">
    <subcellularLocation>
        <location evidence="9">Cell inner membrane</location>
        <topology evidence="9">Single-pass type II membrane protein</topology>
    </subcellularLocation>
    <subcellularLocation>
        <location evidence="1">Membrane</location>
    </subcellularLocation>
    <text evidence="9">Localizes to the division septum.</text>
</comment>
<dbReference type="RefSeq" id="WP_275684250.1">
    <property type="nucleotide sequence ID" value="NZ_JAJLJH010000007.1"/>
</dbReference>
<dbReference type="AlphaFoldDB" id="A0A9X1YPF5"/>
<dbReference type="Proteomes" id="UP001139353">
    <property type="component" value="Unassembled WGS sequence"/>
</dbReference>
<dbReference type="InterPro" id="IPR034746">
    <property type="entry name" value="POTRA"/>
</dbReference>
<dbReference type="PANTHER" id="PTHR35851">
    <property type="entry name" value="CELL DIVISION PROTEIN FTSQ"/>
    <property type="match status" value="1"/>
</dbReference>
<proteinExistence type="inferred from homology"/>
<dbReference type="PANTHER" id="PTHR35851:SF1">
    <property type="entry name" value="CELL DIVISION PROTEIN FTSQ"/>
    <property type="match status" value="1"/>
</dbReference>
<dbReference type="EMBL" id="JAJLJH010000007">
    <property type="protein sequence ID" value="MCK9688207.1"/>
    <property type="molecule type" value="Genomic_DNA"/>
</dbReference>
<dbReference type="HAMAP" id="MF_00911">
    <property type="entry name" value="FtsQ_subfam"/>
    <property type="match status" value="1"/>
</dbReference>
<evidence type="ECO:0000256" key="8">
    <source>
        <dbReference type="ARBA" id="ARBA00023306"/>
    </source>
</evidence>
<dbReference type="Pfam" id="PF03799">
    <property type="entry name" value="FtsQ_DivIB_C"/>
    <property type="match status" value="1"/>
</dbReference>
<evidence type="ECO:0000256" key="2">
    <source>
        <dbReference type="ARBA" id="ARBA00022475"/>
    </source>
</evidence>
<dbReference type="InterPro" id="IPR013685">
    <property type="entry name" value="POTRA_FtsQ_type"/>
</dbReference>
<feature type="domain" description="POTRA" evidence="10">
    <location>
        <begin position="53"/>
        <end position="122"/>
    </location>
</feature>
<evidence type="ECO:0000256" key="4">
    <source>
        <dbReference type="ARBA" id="ARBA00022618"/>
    </source>
</evidence>
<feature type="transmembrane region" description="Helical" evidence="9">
    <location>
        <begin position="26"/>
        <end position="47"/>
    </location>
</feature>
<gene>
    <name evidence="9" type="primary">ftsQ</name>
    <name evidence="11" type="ORF">LPC04_21075</name>
</gene>
<evidence type="ECO:0000256" key="5">
    <source>
        <dbReference type="ARBA" id="ARBA00022692"/>
    </source>
</evidence>
<dbReference type="PROSITE" id="PS51779">
    <property type="entry name" value="POTRA"/>
    <property type="match status" value="1"/>
</dbReference>
<dbReference type="InterPro" id="IPR005548">
    <property type="entry name" value="Cell_div_FtsQ/DivIB_C"/>
</dbReference>
<dbReference type="Pfam" id="PF08478">
    <property type="entry name" value="POTRA_1"/>
    <property type="match status" value="1"/>
</dbReference>
<evidence type="ECO:0000313" key="12">
    <source>
        <dbReference type="Proteomes" id="UP001139353"/>
    </source>
</evidence>
<evidence type="ECO:0000256" key="9">
    <source>
        <dbReference type="HAMAP-Rule" id="MF_00911"/>
    </source>
</evidence>
<dbReference type="GO" id="GO:0005886">
    <property type="term" value="C:plasma membrane"/>
    <property type="evidence" value="ECO:0007669"/>
    <property type="project" value="UniProtKB-SubCell"/>
</dbReference>
<dbReference type="GO" id="GO:0043093">
    <property type="term" value="P:FtsZ-dependent cytokinesis"/>
    <property type="evidence" value="ECO:0007669"/>
    <property type="project" value="UniProtKB-UniRule"/>
</dbReference>
<keyword evidence="2 9" id="KW-1003">Cell membrane</keyword>
<evidence type="ECO:0000256" key="1">
    <source>
        <dbReference type="ARBA" id="ARBA00004370"/>
    </source>
</evidence>
<evidence type="ECO:0000313" key="11">
    <source>
        <dbReference type="EMBL" id="MCK9688207.1"/>
    </source>
</evidence>
<evidence type="ECO:0000256" key="6">
    <source>
        <dbReference type="ARBA" id="ARBA00022989"/>
    </source>
</evidence>
<comment type="subunit">
    <text evidence="9">Part of a complex composed of FtsB, FtsL and FtsQ.</text>
</comment>
<keyword evidence="12" id="KW-1185">Reference proteome</keyword>
<evidence type="ECO:0000259" key="10">
    <source>
        <dbReference type="PROSITE" id="PS51779"/>
    </source>
</evidence>
<dbReference type="Gene3D" id="3.10.20.310">
    <property type="entry name" value="membrane protein fhac"/>
    <property type="match status" value="1"/>
</dbReference>
<comment type="similarity">
    <text evidence="9">Belongs to the FtsQ/DivIB family. FtsQ subfamily.</text>
</comment>